<protein>
    <recommendedName>
        <fullName evidence="5">RNA polymerase sigma-70 factor, ECF subfamily</fullName>
    </recommendedName>
</protein>
<dbReference type="Proteomes" id="UP000679725">
    <property type="component" value="Unassembled WGS sequence"/>
</dbReference>
<proteinExistence type="predicted"/>
<dbReference type="Pfam" id="PF20239">
    <property type="entry name" value="DUF6596"/>
    <property type="match status" value="1"/>
</dbReference>
<dbReference type="PANTHER" id="PTHR47756">
    <property type="entry name" value="BLL6612 PROTEIN-RELATED"/>
    <property type="match status" value="1"/>
</dbReference>
<reference evidence="3 4" key="1">
    <citation type="submission" date="2021-04" db="EMBL/GenBank/DDBJ databases">
        <authorList>
            <person name="Rodrigo-Torres L."/>
            <person name="Arahal R. D."/>
            <person name="Lucena T."/>
        </authorList>
    </citation>
    <scope>NUCLEOTIDE SEQUENCE [LARGE SCALE GENOMIC DNA]</scope>
    <source>
        <strain evidence="3 4">CECT 9623</strain>
    </source>
</reference>
<keyword evidence="4" id="KW-1185">Reference proteome</keyword>
<dbReference type="InterPro" id="IPR013325">
    <property type="entry name" value="RNA_pol_sigma_r2"/>
</dbReference>
<dbReference type="InterPro" id="IPR007627">
    <property type="entry name" value="RNA_pol_sigma70_r2"/>
</dbReference>
<evidence type="ECO:0000313" key="3">
    <source>
        <dbReference type="EMBL" id="CAG5072522.1"/>
    </source>
</evidence>
<evidence type="ECO:0008006" key="5">
    <source>
        <dbReference type="Google" id="ProtNLM"/>
    </source>
</evidence>
<dbReference type="InterPro" id="IPR046531">
    <property type="entry name" value="DUF6596"/>
</dbReference>
<feature type="domain" description="RNA polymerase sigma-70 region 2" evidence="1">
    <location>
        <begin position="12"/>
        <end position="55"/>
    </location>
</feature>
<sequence length="393" mass="44608">MYHTGIEEISLSEDIVQEAFAIASDKWRENVPDQPEAWLYATIRNIAYKHLKKQKPARLETDDYLVVDARFTDDHDLLRVLFGCLQPAFPPKVQLVVVLKYVCGLKTKQIAALLASGEDTIQKIIYRWRAEQSRDDFTAVEMPENISGQKVRMALKVLYVMFTAGYQLSDSGKLSDERLCEDALSLLQEMMKMGIAGNGEVKALYALLLYNLARAESRTNQPDELTTLATQDRSRWDQEMIAVANHYLLLSQKESAFASAWQLEAAIAYKHTQARTFDETDWPGIAKLYGKLVLLNSSPFTKLGQAAALYFGGNEAGAIEILKQLNANRFFQNYHLIHCFWAKIYVDRNEISNALASYKKALSCPVNAFERRFVEREIGRLEVVGKVNAPFDN</sequence>
<dbReference type="EMBL" id="CAJRAU010000006">
    <property type="protein sequence ID" value="CAG5072522.1"/>
    <property type="molecule type" value="Genomic_DNA"/>
</dbReference>
<evidence type="ECO:0000259" key="2">
    <source>
        <dbReference type="Pfam" id="PF20239"/>
    </source>
</evidence>
<dbReference type="Gene3D" id="1.10.1740.10">
    <property type="match status" value="1"/>
</dbReference>
<comment type="caution">
    <text evidence="3">The sequence shown here is derived from an EMBL/GenBank/DDBJ whole genome shotgun (WGS) entry which is preliminary data.</text>
</comment>
<gene>
    <name evidence="3" type="ORF">DYBT9623_04181</name>
</gene>
<dbReference type="SUPFAM" id="SSF88946">
    <property type="entry name" value="Sigma2 domain of RNA polymerase sigma factors"/>
    <property type="match status" value="1"/>
</dbReference>
<evidence type="ECO:0000259" key="1">
    <source>
        <dbReference type="Pfam" id="PF04542"/>
    </source>
</evidence>
<dbReference type="SUPFAM" id="SSF88659">
    <property type="entry name" value="Sigma3 and sigma4 domains of RNA polymerase sigma factors"/>
    <property type="match status" value="1"/>
</dbReference>
<feature type="domain" description="DUF6596" evidence="2">
    <location>
        <begin position="153"/>
        <end position="249"/>
    </location>
</feature>
<accession>A0ABM8UVA2</accession>
<dbReference type="PANTHER" id="PTHR47756:SF2">
    <property type="entry name" value="BLL6612 PROTEIN"/>
    <property type="match status" value="1"/>
</dbReference>
<name>A0ABM8UVA2_9BACT</name>
<dbReference type="InterPro" id="IPR013324">
    <property type="entry name" value="RNA_pol_sigma_r3/r4-like"/>
</dbReference>
<dbReference type="Pfam" id="PF04542">
    <property type="entry name" value="Sigma70_r2"/>
    <property type="match status" value="1"/>
</dbReference>
<organism evidence="3 4">
    <name type="scientific">Dyadobacter linearis</name>
    <dbReference type="NCBI Taxonomy" id="2823330"/>
    <lineage>
        <taxon>Bacteria</taxon>
        <taxon>Pseudomonadati</taxon>
        <taxon>Bacteroidota</taxon>
        <taxon>Cytophagia</taxon>
        <taxon>Cytophagales</taxon>
        <taxon>Spirosomataceae</taxon>
        <taxon>Dyadobacter</taxon>
    </lineage>
</organism>
<evidence type="ECO:0000313" key="4">
    <source>
        <dbReference type="Proteomes" id="UP000679725"/>
    </source>
</evidence>